<reference evidence="2" key="1">
    <citation type="journal article" date="2015" name="Nature">
        <title>Complex archaea that bridge the gap between prokaryotes and eukaryotes.</title>
        <authorList>
            <person name="Spang A."/>
            <person name="Saw J.H."/>
            <person name="Jorgensen S.L."/>
            <person name="Zaremba-Niedzwiedzka K."/>
            <person name="Martijn J."/>
            <person name="Lind A.E."/>
            <person name="van Eijk R."/>
            <person name="Schleper C."/>
            <person name="Guy L."/>
            <person name="Ettema T.J."/>
        </authorList>
    </citation>
    <scope>NUCLEOTIDE SEQUENCE</scope>
</reference>
<comment type="caution">
    <text evidence="2">The sequence shown here is derived from an EMBL/GenBank/DDBJ whole genome shotgun (WGS) entry which is preliminary data.</text>
</comment>
<dbReference type="InterPro" id="IPR035413">
    <property type="entry name" value="Terminase_L_C"/>
</dbReference>
<proteinExistence type="predicted"/>
<evidence type="ECO:0000313" key="2">
    <source>
        <dbReference type="EMBL" id="KKL23093.1"/>
    </source>
</evidence>
<dbReference type="AlphaFoldDB" id="A0A0F9EGI3"/>
<dbReference type="PANTHER" id="PTHR39184">
    <property type="match status" value="1"/>
</dbReference>
<gene>
    <name evidence="2" type="ORF">LCGC14_2428860</name>
</gene>
<dbReference type="Pfam" id="PF17288">
    <property type="entry name" value="Terminase_3C"/>
    <property type="match status" value="1"/>
</dbReference>
<protein>
    <recommendedName>
        <fullName evidence="1">Phage terminase large subunit C-terminal domain-containing protein</fullName>
    </recommendedName>
</protein>
<sequence length="406" mass="47040">MIELTVKQKRILIEDSRDQAKILILEGAVRSGKTFLNNMLFYKELRKYQGQNKNFIVMGYTLGSVKRNVLNDLSTMFNIDTKTDMSGCFSAFGNKIHCFGSDKRDSYKNMTGFTAQLWYANEVSLSHSNSVQEAFQRCSGDNARIIWDSNPSYPEHKIKTDFIDRSGERLSSGRLRIKSYHFNIDDNQFLSADYIENLKKSTPKGMWYNRSIKGLWVSAEGLVYESWNPEVHCVEPFKIPDDWKRVRGIDFGFTNPLVCLWGALDLDGRLFIYDEHYRARTLLDVHAEAIKSRKGNFAWTVADHDSQDVAELKKYGVRTKPAIKDVGIGLQRVAQRLIIQDDELPRLFVFNTCKNLKREMGTYCWIEQKEGRAVQEEPMKINDHCVDTLRYIVMGIDNKRNLQLFL</sequence>
<feature type="domain" description="Phage terminase large subunit C-terminal" evidence="1">
    <location>
        <begin position="250"/>
        <end position="393"/>
    </location>
</feature>
<dbReference type="Gene3D" id="3.40.50.300">
    <property type="entry name" value="P-loop containing nucleotide triphosphate hydrolases"/>
    <property type="match status" value="1"/>
</dbReference>
<dbReference type="PANTHER" id="PTHR39184:SF1">
    <property type="entry name" value="PBSX PHAGE TERMINASE LARGE SUBUNIT"/>
    <property type="match status" value="1"/>
</dbReference>
<dbReference type="NCBIfam" id="TIGR01547">
    <property type="entry name" value="phage_term_2"/>
    <property type="match status" value="1"/>
</dbReference>
<dbReference type="Pfam" id="PF03237">
    <property type="entry name" value="Terminase_6N"/>
    <property type="match status" value="1"/>
</dbReference>
<name>A0A0F9EGI3_9ZZZZ</name>
<dbReference type="EMBL" id="LAZR01037104">
    <property type="protein sequence ID" value="KKL23093.1"/>
    <property type="molecule type" value="Genomic_DNA"/>
</dbReference>
<dbReference type="InterPro" id="IPR027417">
    <property type="entry name" value="P-loop_NTPase"/>
</dbReference>
<accession>A0A0F9EGI3</accession>
<dbReference type="InterPro" id="IPR052380">
    <property type="entry name" value="Viral_DNA_packaging_terminase"/>
</dbReference>
<dbReference type="InterPro" id="IPR006437">
    <property type="entry name" value="Phage_terminase_lsu"/>
</dbReference>
<dbReference type="Gene3D" id="3.30.420.280">
    <property type="match status" value="1"/>
</dbReference>
<organism evidence="2">
    <name type="scientific">marine sediment metagenome</name>
    <dbReference type="NCBI Taxonomy" id="412755"/>
    <lineage>
        <taxon>unclassified sequences</taxon>
        <taxon>metagenomes</taxon>
        <taxon>ecological metagenomes</taxon>
    </lineage>
</organism>
<evidence type="ECO:0000259" key="1">
    <source>
        <dbReference type="Pfam" id="PF17288"/>
    </source>
</evidence>